<evidence type="ECO:0000256" key="1">
    <source>
        <dbReference type="ARBA" id="ARBA00022741"/>
    </source>
</evidence>
<evidence type="ECO:0000313" key="5">
    <source>
        <dbReference type="Proteomes" id="UP001235840"/>
    </source>
</evidence>
<dbReference type="PANTHER" id="PTHR42794:SF2">
    <property type="entry name" value="ABC TRANSPORTER ATP-BINDING PROTEIN"/>
    <property type="match status" value="1"/>
</dbReference>
<dbReference type="PANTHER" id="PTHR42794">
    <property type="entry name" value="HEMIN IMPORT ATP-BINDING PROTEIN HMUV"/>
    <property type="match status" value="1"/>
</dbReference>
<reference evidence="4 5" key="1">
    <citation type="submission" date="2023-07" db="EMBL/GenBank/DDBJ databases">
        <title>Genomic Encyclopedia of Type Strains, Phase IV (KMG-IV): sequencing the most valuable type-strain genomes for metagenomic binning, comparative biology and taxonomic classification.</title>
        <authorList>
            <person name="Goeker M."/>
        </authorList>
    </citation>
    <scope>NUCLEOTIDE SEQUENCE [LARGE SCALE GENOMIC DNA]</scope>
    <source>
        <strain evidence="4 5">DSM 12751</strain>
    </source>
</reference>
<dbReference type="Proteomes" id="UP001235840">
    <property type="component" value="Unassembled WGS sequence"/>
</dbReference>
<dbReference type="GO" id="GO:0005524">
    <property type="term" value="F:ATP binding"/>
    <property type="evidence" value="ECO:0007669"/>
    <property type="project" value="UniProtKB-KW"/>
</dbReference>
<organism evidence="4 5">
    <name type="scientific">Caldalkalibacillus horti</name>
    <dbReference type="NCBI Taxonomy" id="77523"/>
    <lineage>
        <taxon>Bacteria</taxon>
        <taxon>Bacillati</taxon>
        <taxon>Bacillota</taxon>
        <taxon>Bacilli</taxon>
        <taxon>Bacillales</taxon>
        <taxon>Bacillaceae</taxon>
        <taxon>Caldalkalibacillus</taxon>
    </lineage>
</organism>
<dbReference type="InterPro" id="IPR027417">
    <property type="entry name" value="P-loop_NTPase"/>
</dbReference>
<dbReference type="Pfam" id="PF00005">
    <property type="entry name" value="ABC_tran"/>
    <property type="match status" value="1"/>
</dbReference>
<evidence type="ECO:0000313" key="4">
    <source>
        <dbReference type="EMBL" id="MDQ0166118.1"/>
    </source>
</evidence>
<dbReference type="SMART" id="SM00382">
    <property type="entry name" value="AAA"/>
    <property type="match status" value="1"/>
</dbReference>
<accession>A0ABT9VYP7</accession>
<dbReference type="Gene3D" id="3.40.50.300">
    <property type="entry name" value="P-loop containing nucleotide triphosphate hydrolases"/>
    <property type="match status" value="1"/>
</dbReference>
<proteinExistence type="predicted"/>
<keyword evidence="5" id="KW-1185">Reference proteome</keyword>
<dbReference type="InterPro" id="IPR003439">
    <property type="entry name" value="ABC_transporter-like_ATP-bd"/>
</dbReference>
<dbReference type="PROSITE" id="PS50893">
    <property type="entry name" value="ABC_TRANSPORTER_2"/>
    <property type="match status" value="1"/>
</dbReference>
<comment type="caution">
    <text evidence="4">The sequence shown here is derived from an EMBL/GenBank/DDBJ whole genome shotgun (WGS) entry which is preliminary data.</text>
</comment>
<keyword evidence="1" id="KW-0547">Nucleotide-binding</keyword>
<protein>
    <submittedName>
        <fullName evidence="4">Iron complex transport system ATP-binding protein</fullName>
    </submittedName>
</protein>
<gene>
    <name evidence="4" type="ORF">J2S11_002019</name>
</gene>
<evidence type="ECO:0000259" key="3">
    <source>
        <dbReference type="PROSITE" id="PS50893"/>
    </source>
</evidence>
<keyword evidence="2 4" id="KW-0067">ATP-binding</keyword>
<dbReference type="InterPro" id="IPR003593">
    <property type="entry name" value="AAA+_ATPase"/>
</dbReference>
<dbReference type="SUPFAM" id="SSF52540">
    <property type="entry name" value="P-loop containing nucleoside triphosphate hydrolases"/>
    <property type="match status" value="1"/>
</dbReference>
<sequence>MISASNISFAYDGTPVLAGVKLEANSGNIVGLIGPNGSGKSTLLRILYSALPALGGAVMLDDASLSSLSARELSLRIAVVAQEATTSLPISVAEMVLLGRSPHRSSLQSYSSEDHQIAAQALSRVGMRDLAERSFVTLSGGEKQRTLIARALAQQADHLLLDEPTNHLDIHYQHELLQLVRTLGITTVVVLHDLNLAARYCDQLVLLNHGKVVCSGTTAEVLIPEVIEPVYRMNVETLDYGDCLQLLFRPKVPAMVK</sequence>
<dbReference type="EMBL" id="JAUSTY010000007">
    <property type="protein sequence ID" value="MDQ0166118.1"/>
    <property type="molecule type" value="Genomic_DNA"/>
</dbReference>
<dbReference type="RefSeq" id="WP_307394091.1">
    <property type="nucleotide sequence ID" value="NZ_BAAADK010000048.1"/>
</dbReference>
<feature type="domain" description="ABC transporter" evidence="3">
    <location>
        <begin position="2"/>
        <end position="234"/>
    </location>
</feature>
<dbReference type="CDD" id="cd03214">
    <property type="entry name" value="ABC_Iron-Siderophores_B12_Hemin"/>
    <property type="match status" value="1"/>
</dbReference>
<evidence type="ECO:0000256" key="2">
    <source>
        <dbReference type="ARBA" id="ARBA00022840"/>
    </source>
</evidence>
<name>A0ABT9VYP7_9BACI</name>